<dbReference type="Pfam" id="PF07715">
    <property type="entry name" value="Plug"/>
    <property type="match status" value="1"/>
</dbReference>
<keyword evidence="3 10" id="KW-0813">Transport</keyword>
<dbReference type="EMBL" id="JACHXD010000031">
    <property type="protein sequence ID" value="MBB3122427.1"/>
    <property type="molecule type" value="Genomic_DNA"/>
</dbReference>
<evidence type="ECO:0000256" key="2">
    <source>
        <dbReference type="ARBA" id="ARBA00009810"/>
    </source>
</evidence>
<dbReference type="InterPro" id="IPR037066">
    <property type="entry name" value="Plug_dom_sf"/>
</dbReference>
<evidence type="ECO:0000256" key="4">
    <source>
        <dbReference type="ARBA" id="ARBA00022452"/>
    </source>
</evidence>
<dbReference type="PROSITE" id="PS52016">
    <property type="entry name" value="TONB_DEPENDENT_REC_3"/>
    <property type="match status" value="1"/>
</dbReference>
<keyword evidence="8 15" id="KW-0675">Receptor</keyword>
<dbReference type="InterPro" id="IPR036942">
    <property type="entry name" value="Beta-barrel_TonB_sf"/>
</dbReference>
<feature type="signal peptide" evidence="12">
    <location>
        <begin position="1"/>
        <end position="23"/>
    </location>
</feature>
<dbReference type="Gene3D" id="2.40.170.20">
    <property type="entry name" value="TonB-dependent receptor, beta-barrel domain"/>
    <property type="match status" value="1"/>
</dbReference>
<evidence type="ECO:0000313" key="16">
    <source>
        <dbReference type="Proteomes" id="UP000541535"/>
    </source>
</evidence>
<keyword evidence="9 10" id="KW-0998">Cell outer membrane</keyword>
<dbReference type="PANTHER" id="PTHR30069">
    <property type="entry name" value="TONB-DEPENDENT OUTER MEMBRANE RECEPTOR"/>
    <property type="match status" value="1"/>
</dbReference>
<evidence type="ECO:0000256" key="3">
    <source>
        <dbReference type="ARBA" id="ARBA00022448"/>
    </source>
</evidence>
<evidence type="ECO:0000256" key="10">
    <source>
        <dbReference type="PROSITE-ProRule" id="PRU01360"/>
    </source>
</evidence>
<name>A0A7W5BFV2_9BURK</name>
<dbReference type="InterPro" id="IPR012910">
    <property type="entry name" value="Plug_dom"/>
</dbReference>
<feature type="domain" description="TonB-dependent receptor-like beta-barrel" evidence="13">
    <location>
        <begin position="242"/>
        <end position="666"/>
    </location>
</feature>
<sequence length="703" mass="76345">MPYKLRRIAFVSACSALPWAAAAQEAAPTLADIVVVSGSRAEHISFGLPAAIDVIDAARIRDVQLRVNVSEALIAVPGLTALNRQNYAQDLQISSRGFGARSAFGVRGVRLIADGIPASMPDGQGQAATFNLDRAQRIEVLRGPYSALYGNHAGGVIQLFTADGKGPPSIEFSAMGGSNGTNKANMSAQGESAGLGYVLDASRFRTDGYRAHSAARRDQQYAKLTMAPTEGGKLTIVANGLQQHDTQDPLGVQWASLQRDPRAGEIDLSDTASHRRSYAERYNTRKSIDHYQLGASYDQRIGNGRLHATIYGGNRRVIQFQAFSRAFQVPASHSGGVIDFKRDFYGAALNWAWMQPLAGGRLHTTLGIELDRSEDERTGYENFIGSQTGLRGALRRNETDTVSSVDPYIQMEWQRGAWVWSAGLRHSRIKVAVNDHYLSNGNDSGQLSYRRSTPTFGLLYKLTPALNLYASTARGFETPTLNELFYSGTGGGFNYQLRAAGSTHVEAGLKAINQNTRLDAALFQVWTDDELTVDAANGGRTSYRNASKTLRRGAEVSFTASWAHGFNTRLALTALHAVYAQAYGNVRQGSRLPGVASGQAYAELAWTADKGRFGAALETFASSKLFVEDSNAEQPAPGYTITNLRLTAAQSAGGWRLKQFIRLNNLADRRYAGSVIVGDSNKRYYEAAPQRNWAAGISAQLQF</sequence>
<comment type="subcellular location">
    <subcellularLocation>
        <location evidence="1 10">Cell outer membrane</location>
        <topology evidence="1 10">Multi-pass membrane protein</topology>
    </subcellularLocation>
</comment>
<protein>
    <submittedName>
        <fullName evidence="15">Iron complex outermembrane receptor protein</fullName>
    </submittedName>
</protein>
<comment type="similarity">
    <text evidence="2 10 11">Belongs to the TonB-dependent receptor family.</text>
</comment>
<dbReference type="InterPro" id="IPR000531">
    <property type="entry name" value="Beta-barrel_TonB"/>
</dbReference>
<comment type="caution">
    <text evidence="15">The sequence shown here is derived from an EMBL/GenBank/DDBJ whole genome shotgun (WGS) entry which is preliminary data.</text>
</comment>
<dbReference type="AlphaFoldDB" id="A0A7W5BFV2"/>
<feature type="domain" description="TonB-dependent receptor plug" evidence="14">
    <location>
        <begin position="48"/>
        <end position="156"/>
    </location>
</feature>
<keyword evidence="6 11" id="KW-0798">TonB box</keyword>
<evidence type="ECO:0000256" key="5">
    <source>
        <dbReference type="ARBA" id="ARBA00022692"/>
    </source>
</evidence>
<evidence type="ECO:0000256" key="6">
    <source>
        <dbReference type="ARBA" id="ARBA00023077"/>
    </source>
</evidence>
<dbReference type="GO" id="GO:0009279">
    <property type="term" value="C:cell outer membrane"/>
    <property type="evidence" value="ECO:0007669"/>
    <property type="project" value="UniProtKB-SubCell"/>
</dbReference>
<evidence type="ECO:0000256" key="1">
    <source>
        <dbReference type="ARBA" id="ARBA00004571"/>
    </source>
</evidence>
<dbReference type="GO" id="GO:0015344">
    <property type="term" value="F:siderophore uptake transmembrane transporter activity"/>
    <property type="evidence" value="ECO:0007669"/>
    <property type="project" value="TreeGrafter"/>
</dbReference>
<dbReference type="InterPro" id="IPR039426">
    <property type="entry name" value="TonB-dep_rcpt-like"/>
</dbReference>
<evidence type="ECO:0000256" key="11">
    <source>
        <dbReference type="RuleBase" id="RU003357"/>
    </source>
</evidence>
<evidence type="ECO:0000256" key="8">
    <source>
        <dbReference type="ARBA" id="ARBA00023170"/>
    </source>
</evidence>
<evidence type="ECO:0000259" key="13">
    <source>
        <dbReference type="Pfam" id="PF00593"/>
    </source>
</evidence>
<keyword evidence="7 10" id="KW-0472">Membrane</keyword>
<keyword evidence="5 10" id="KW-0812">Transmembrane</keyword>
<dbReference type="Proteomes" id="UP000541535">
    <property type="component" value="Unassembled WGS sequence"/>
</dbReference>
<evidence type="ECO:0000256" key="12">
    <source>
        <dbReference type="SAM" id="SignalP"/>
    </source>
</evidence>
<accession>A0A7W5BFV2</accession>
<evidence type="ECO:0000256" key="7">
    <source>
        <dbReference type="ARBA" id="ARBA00023136"/>
    </source>
</evidence>
<dbReference type="Gene3D" id="2.170.130.10">
    <property type="entry name" value="TonB-dependent receptor, plug domain"/>
    <property type="match status" value="1"/>
</dbReference>
<dbReference type="GO" id="GO:0044718">
    <property type="term" value="P:siderophore transmembrane transport"/>
    <property type="evidence" value="ECO:0007669"/>
    <property type="project" value="TreeGrafter"/>
</dbReference>
<keyword evidence="16" id="KW-1185">Reference proteome</keyword>
<gene>
    <name evidence="15" type="ORF">FHS03_005528</name>
</gene>
<keyword evidence="12" id="KW-0732">Signal</keyword>
<reference evidence="15 16" key="1">
    <citation type="submission" date="2020-08" db="EMBL/GenBank/DDBJ databases">
        <title>Genomic Encyclopedia of Type Strains, Phase III (KMG-III): the genomes of soil and plant-associated and newly described type strains.</title>
        <authorList>
            <person name="Whitman W."/>
        </authorList>
    </citation>
    <scope>NUCLEOTIDE SEQUENCE [LARGE SCALE GENOMIC DNA]</scope>
    <source>
        <strain evidence="15 16">CECT 8897</strain>
    </source>
</reference>
<proteinExistence type="inferred from homology"/>
<evidence type="ECO:0000259" key="14">
    <source>
        <dbReference type="Pfam" id="PF07715"/>
    </source>
</evidence>
<dbReference type="PANTHER" id="PTHR30069:SF28">
    <property type="entry name" value="TONB-DEPENDENT RECEPTOR YNCD-RELATED"/>
    <property type="match status" value="1"/>
</dbReference>
<dbReference type="RefSeq" id="WP_183444084.1">
    <property type="nucleotide sequence ID" value="NZ_JACHXD010000031.1"/>
</dbReference>
<evidence type="ECO:0000313" key="15">
    <source>
        <dbReference type="EMBL" id="MBB3122427.1"/>
    </source>
</evidence>
<organism evidence="15 16">
    <name type="scientific">Pseudoduganella violacea</name>
    <dbReference type="NCBI Taxonomy" id="1715466"/>
    <lineage>
        <taxon>Bacteria</taxon>
        <taxon>Pseudomonadati</taxon>
        <taxon>Pseudomonadota</taxon>
        <taxon>Betaproteobacteria</taxon>
        <taxon>Burkholderiales</taxon>
        <taxon>Oxalobacteraceae</taxon>
        <taxon>Telluria group</taxon>
        <taxon>Pseudoduganella</taxon>
    </lineage>
</organism>
<evidence type="ECO:0000256" key="9">
    <source>
        <dbReference type="ARBA" id="ARBA00023237"/>
    </source>
</evidence>
<feature type="chain" id="PRO_5030853151" evidence="12">
    <location>
        <begin position="24"/>
        <end position="703"/>
    </location>
</feature>
<keyword evidence="4 10" id="KW-1134">Transmembrane beta strand</keyword>
<dbReference type="SUPFAM" id="SSF56935">
    <property type="entry name" value="Porins"/>
    <property type="match status" value="1"/>
</dbReference>
<dbReference type="Pfam" id="PF00593">
    <property type="entry name" value="TonB_dep_Rec_b-barrel"/>
    <property type="match status" value="1"/>
</dbReference>